<keyword evidence="3 7" id="KW-0347">Helicase</keyword>
<name>A0A317QPC6_9ACTN</name>
<evidence type="ECO:0000256" key="1">
    <source>
        <dbReference type="ARBA" id="ARBA00022741"/>
    </source>
</evidence>
<evidence type="ECO:0000256" key="4">
    <source>
        <dbReference type="ARBA" id="ARBA00022840"/>
    </source>
</evidence>
<reference evidence="8" key="1">
    <citation type="submission" date="2018-05" db="EMBL/GenBank/DDBJ databases">
        <authorList>
            <person name="Klenk H.-P."/>
            <person name="Huntemann M."/>
            <person name="Clum A."/>
            <person name="Pillay M."/>
            <person name="Palaniappan K."/>
            <person name="Varghese N."/>
            <person name="Mikhailova N."/>
            <person name="Stamatis D."/>
            <person name="Reddy T."/>
            <person name="Daum C."/>
            <person name="Shapiro N."/>
            <person name="Ivanova N."/>
            <person name="Kyrpides N."/>
            <person name="Woyke T."/>
        </authorList>
    </citation>
    <scope>NUCLEOTIDE SEQUENCE [LARGE SCALE GENOMIC DNA]</scope>
    <source>
        <strain evidence="8">DSM 45417</strain>
    </source>
</reference>
<keyword evidence="1" id="KW-0547">Nucleotide-binding</keyword>
<organism evidence="7 8">
    <name type="scientific">Geodermatophilus normandii</name>
    <dbReference type="NCBI Taxonomy" id="1137989"/>
    <lineage>
        <taxon>Bacteria</taxon>
        <taxon>Bacillati</taxon>
        <taxon>Actinomycetota</taxon>
        <taxon>Actinomycetes</taxon>
        <taxon>Geodermatophilales</taxon>
        <taxon>Geodermatophilaceae</taxon>
        <taxon>Geodermatophilus</taxon>
    </lineage>
</organism>
<evidence type="ECO:0000313" key="8">
    <source>
        <dbReference type="Proteomes" id="UP000246661"/>
    </source>
</evidence>
<evidence type="ECO:0000259" key="6">
    <source>
        <dbReference type="PROSITE" id="PS51194"/>
    </source>
</evidence>
<dbReference type="InterPro" id="IPR027417">
    <property type="entry name" value="P-loop_NTPase"/>
</dbReference>
<comment type="caution">
    <text evidence="7">The sequence shown here is derived from an EMBL/GenBank/DDBJ whole genome shotgun (WGS) entry which is preliminary data.</text>
</comment>
<protein>
    <submittedName>
        <fullName evidence="7">Superfamily II DNA or RNA helicase</fullName>
    </submittedName>
</protein>
<dbReference type="Pfam" id="PF04851">
    <property type="entry name" value="ResIII"/>
    <property type="match status" value="1"/>
</dbReference>
<dbReference type="SMART" id="SM00487">
    <property type="entry name" value="DEXDc"/>
    <property type="match status" value="1"/>
</dbReference>
<dbReference type="EMBL" id="QGTX01000001">
    <property type="protein sequence ID" value="PWW23480.1"/>
    <property type="molecule type" value="Genomic_DNA"/>
</dbReference>
<dbReference type="OrthoDB" id="9776021at2"/>
<evidence type="ECO:0000256" key="2">
    <source>
        <dbReference type="ARBA" id="ARBA00022801"/>
    </source>
</evidence>
<dbReference type="InterPro" id="IPR014001">
    <property type="entry name" value="Helicase_ATP-bd"/>
</dbReference>
<dbReference type="GO" id="GO:0004386">
    <property type="term" value="F:helicase activity"/>
    <property type="evidence" value="ECO:0007669"/>
    <property type="project" value="UniProtKB-KW"/>
</dbReference>
<dbReference type="GO" id="GO:0003677">
    <property type="term" value="F:DNA binding"/>
    <property type="evidence" value="ECO:0007669"/>
    <property type="project" value="InterPro"/>
</dbReference>
<dbReference type="GO" id="GO:0016787">
    <property type="term" value="F:hydrolase activity"/>
    <property type="evidence" value="ECO:0007669"/>
    <property type="project" value="UniProtKB-KW"/>
</dbReference>
<dbReference type="InterPro" id="IPR050615">
    <property type="entry name" value="ATP-dep_DNA_Helicase"/>
</dbReference>
<dbReference type="InterPro" id="IPR006935">
    <property type="entry name" value="Helicase/UvrB_N"/>
</dbReference>
<dbReference type="Pfam" id="PF00271">
    <property type="entry name" value="Helicase_C"/>
    <property type="match status" value="1"/>
</dbReference>
<evidence type="ECO:0000259" key="5">
    <source>
        <dbReference type="PROSITE" id="PS51192"/>
    </source>
</evidence>
<dbReference type="PROSITE" id="PS51194">
    <property type="entry name" value="HELICASE_CTER"/>
    <property type="match status" value="1"/>
</dbReference>
<dbReference type="PROSITE" id="PS51192">
    <property type="entry name" value="HELICASE_ATP_BIND_1"/>
    <property type="match status" value="1"/>
</dbReference>
<keyword evidence="4" id="KW-0067">ATP-binding</keyword>
<dbReference type="PANTHER" id="PTHR11274:SF0">
    <property type="entry name" value="GENERAL TRANSCRIPTION AND DNA REPAIR FACTOR IIH HELICASE SUBUNIT XPB"/>
    <property type="match status" value="1"/>
</dbReference>
<dbReference type="Proteomes" id="UP000246661">
    <property type="component" value="Unassembled WGS sequence"/>
</dbReference>
<dbReference type="PANTHER" id="PTHR11274">
    <property type="entry name" value="RAD25/XP-B DNA REPAIR HELICASE"/>
    <property type="match status" value="1"/>
</dbReference>
<accession>A0A317QPC6</accession>
<gene>
    <name evidence="7" type="ORF">JD79_02654</name>
</gene>
<keyword evidence="8" id="KW-1185">Reference proteome</keyword>
<dbReference type="SUPFAM" id="SSF52540">
    <property type="entry name" value="P-loop containing nucleoside triphosphate hydrolases"/>
    <property type="match status" value="1"/>
</dbReference>
<feature type="domain" description="Helicase ATP-binding" evidence="5">
    <location>
        <begin position="16"/>
        <end position="172"/>
    </location>
</feature>
<feature type="domain" description="Helicase C-terminal" evidence="6">
    <location>
        <begin position="248"/>
        <end position="411"/>
    </location>
</feature>
<proteinExistence type="predicted"/>
<dbReference type="Gene3D" id="3.40.50.300">
    <property type="entry name" value="P-loop containing nucleotide triphosphate hydrolases"/>
    <property type="match status" value="2"/>
</dbReference>
<dbReference type="InterPro" id="IPR001650">
    <property type="entry name" value="Helicase_C-like"/>
</dbReference>
<dbReference type="GO" id="GO:0005524">
    <property type="term" value="F:ATP binding"/>
    <property type="evidence" value="ECO:0007669"/>
    <property type="project" value="UniProtKB-KW"/>
</dbReference>
<dbReference type="AlphaFoldDB" id="A0A317QPC6"/>
<sequence>MSHSDGLRVWQREALAAWEVAGRRGIIAAATGTGKTRLALAAAAETLEYGRTVVVIPRIALVEQWVRALRSAGVPHHRIGTLATGHAAPRVTDTALVCVMDSAREAVPHLGAHWSASGLPTMLIIDECHWAGSQRNADIFTAPYDRRLGLSATPERLDDGLEDVLIPSIGDIVYRYPLRAALDDRLLADLLAVNVYVDLDADEQREYDRLTQRMSLRSSGGAGVPSSLDMARRRLVSRARARRFVVHRLSNLGLFDDRRALVFHERIEDAEETFRVLHERGHRTVLEHSKLPPARRARAVRAFKSGGADALVTVRTMDEGVDIPDADLGVIVSGGLQQRQRIQRIGRLLRAGGTDALCVTALARATTEEHQVGSSDEDLLGPFRVRHHLIGDLAPNWRPGDASTYKPNSSAV</sequence>
<evidence type="ECO:0000313" key="7">
    <source>
        <dbReference type="EMBL" id="PWW23480.1"/>
    </source>
</evidence>
<dbReference type="RefSeq" id="WP_110005881.1">
    <property type="nucleotide sequence ID" value="NZ_QGTX01000001.1"/>
</dbReference>
<dbReference type="SMART" id="SM00490">
    <property type="entry name" value="HELICc"/>
    <property type="match status" value="1"/>
</dbReference>
<evidence type="ECO:0000256" key="3">
    <source>
        <dbReference type="ARBA" id="ARBA00022806"/>
    </source>
</evidence>
<keyword evidence="2" id="KW-0378">Hydrolase</keyword>